<gene>
    <name evidence="3" type="primary">cpnA_1</name>
    <name evidence="3" type="ORF">OCH7691_01766</name>
</gene>
<dbReference type="InterPro" id="IPR002347">
    <property type="entry name" value="SDR_fam"/>
</dbReference>
<dbReference type="InterPro" id="IPR036291">
    <property type="entry name" value="NAD(P)-bd_dom_sf"/>
</dbReference>
<evidence type="ECO:0000313" key="4">
    <source>
        <dbReference type="Proteomes" id="UP000193200"/>
    </source>
</evidence>
<proteinExistence type="inferred from homology"/>
<dbReference type="RefSeq" id="WP_217807865.1">
    <property type="nucleotide sequence ID" value="NZ_FWFR01000001.1"/>
</dbReference>
<dbReference type="SUPFAM" id="SSF51735">
    <property type="entry name" value="NAD(P)-binding Rossmann-fold domains"/>
    <property type="match status" value="1"/>
</dbReference>
<dbReference type="GO" id="GO:0055041">
    <property type="term" value="F:cyclopentanol dehydrogenase activity"/>
    <property type="evidence" value="ECO:0007669"/>
    <property type="project" value="UniProtKB-EC"/>
</dbReference>
<comment type="similarity">
    <text evidence="1">Belongs to the short-chain dehydrogenases/reductases (SDR) family.</text>
</comment>
<dbReference type="PRINTS" id="PR00081">
    <property type="entry name" value="GDHRDH"/>
</dbReference>
<keyword evidence="2 3" id="KW-0560">Oxidoreductase</keyword>
<dbReference type="EC" id="1.1.1.163" evidence="3"/>
<evidence type="ECO:0000256" key="2">
    <source>
        <dbReference type="ARBA" id="ARBA00023002"/>
    </source>
</evidence>
<dbReference type="EMBL" id="FWFR01000001">
    <property type="protein sequence ID" value="SLN41567.1"/>
    <property type="molecule type" value="Genomic_DNA"/>
</dbReference>
<dbReference type="PRINTS" id="PR00080">
    <property type="entry name" value="SDRFAMILY"/>
</dbReference>
<dbReference type="InParanoid" id="A0A1Y5SIZ3"/>
<dbReference type="AlphaFoldDB" id="A0A1Y5SIZ3"/>
<organism evidence="3 4">
    <name type="scientific">Oceanibacterium hippocampi</name>
    <dbReference type="NCBI Taxonomy" id="745714"/>
    <lineage>
        <taxon>Bacteria</taxon>
        <taxon>Pseudomonadati</taxon>
        <taxon>Pseudomonadota</taxon>
        <taxon>Alphaproteobacteria</taxon>
        <taxon>Sneathiellales</taxon>
        <taxon>Sneathiellaceae</taxon>
        <taxon>Oceanibacterium</taxon>
    </lineage>
</organism>
<dbReference type="Pfam" id="PF13561">
    <property type="entry name" value="adh_short_C2"/>
    <property type="match status" value="1"/>
</dbReference>
<dbReference type="PROSITE" id="PS51257">
    <property type="entry name" value="PROKAR_LIPOPROTEIN"/>
    <property type="match status" value="1"/>
</dbReference>
<reference evidence="3 4" key="1">
    <citation type="submission" date="2017-03" db="EMBL/GenBank/DDBJ databases">
        <authorList>
            <person name="Afonso C.L."/>
            <person name="Miller P.J."/>
            <person name="Scott M.A."/>
            <person name="Spackman E."/>
            <person name="Goraichik I."/>
            <person name="Dimitrov K.M."/>
            <person name="Suarez D.L."/>
            <person name="Swayne D.E."/>
        </authorList>
    </citation>
    <scope>NUCLEOTIDE SEQUENCE [LARGE SCALE GENOMIC DNA]</scope>
    <source>
        <strain evidence="3 4">CECT 7691</strain>
    </source>
</reference>
<keyword evidence="4" id="KW-1185">Reference proteome</keyword>
<dbReference type="Gene3D" id="3.40.50.720">
    <property type="entry name" value="NAD(P)-binding Rossmann-like Domain"/>
    <property type="match status" value="1"/>
</dbReference>
<dbReference type="Proteomes" id="UP000193200">
    <property type="component" value="Unassembled WGS sequence"/>
</dbReference>
<evidence type="ECO:0000313" key="3">
    <source>
        <dbReference type="EMBL" id="SLN41567.1"/>
    </source>
</evidence>
<name>A0A1Y5SIZ3_9PROT</name>
<evidence type="ECO:0000256" key="1">
    <source>
        <dbReference type="ARBA" id="ARBA00006484"/>
    </source>
</evidence>
<accession>A0A1Y5SIZ3</accession>
<dbReference type="CDD" id="cd05233">
    <property type="entry name" value="SDR_c"/>
    <property type="match status" value="1"/>
</dbReference>
<dbReference type="PANTHER" id="PTHR42760">
    <property type="entry name" value="SHORT-CHAIN DEHYDROGENASES/REDUCTASES FAMILY MEMBER"/>
    <property type="match status" value="1"/>
</dbReference>
<dbReference type="PANTHER" id="PTHR42760:SF133">
    <property type="entry name" value="3-OXOACYL-[ACYL-CARRIER-PROTEIN] REDUCTASE"/>
    <property type="match status" value="1"/>
</dbReference>
<dbReference type="FunFam" id="3.40.50.720:FF:000084">
    <property type="entry name" value="Short-chain dehydrogenase reductase"/>
    <property type="match status" value="1"/>
</dbReference>
<sequence length="258" mass="26769">MGTEKRKLAVVIGGGNGIGAACCRLMAERGWALAVVDLDLANAQAVAGSLGGTAFALDVSDYDQVTGLSREIESALGPVDALVVSSGTFQVKGPAEKLELETWRRIFAVNLDGTYFANRTFGTAMAAQGRGSIVNIGSIAGLSGNPLHAYGPSKAAIINMTKSLAGEWGRSGVRVNCVSPGLTLVPRILERQRTGGRYAGNPGDFTALGRGAEPSEVAEGIEFLASDRASAITGTNLVIDCGWEASCGWQMYGGVRQD</sequence>
<protein>
    <submittedName>
        <fullName evidence="3">Cyclopentanol dehydrogenase</fullName>
        <ecNumber evidence="3">1.1.1.163</ecNumber>
    </submittedName>
</protein>